<dbReference type="Proteomes" id="UP001569428">
    <property type="component" value="Unassembled WGS sequence"/>
</dbReference>
<protein>
    <submittedName>
        <fullName evidence="2">Uncharacterized protein</fullName>
    </submittedName>
</protein>
<evidence type="ECO:0000313" key="2">
    <source>
        <dbReference type="EMBL" id="MFA0810524.1"/>
    </source>
</evidence>
<feature type="transmembrane region" description="Helical" evidence="1">
    <location>
        <begin position="12"/>
        <end position="31"/>
    </location>
</feature>
<dbReference type="RefSeq" id="WP_371838117.1">
    <property type="nucleotide sequence ID" value="NZ_JBGMEK010000009.1"/>
</dbReference>
<organism evidence="2 3">
    <name type="scientific">Microbulbifer epialgicus</name>
    <dbReference type="NCBI Taxonomy" id="393907"/>
    <lineage>
        <taxon>Bacteria</taxon>
        <taxon>Pseudomonadati</taxon>
        <taxon>Pseudomonadota</taxon>
        <taxon>Gammaproteobacteria</taxon>
        <taxon>Cellvibrionales</taxon>
        <taxon>Microbulbiferaceae</taxon>
        <taxon>Microbulbifer</taxon>
    </lineage>
</organism>
<keyword evidence="1" id="KW-1133">Transmembrane helix</keyword>
<gene>
    <name evidence="2" type="ORF">ACCI49_06270</name>
</gene>
<evidence type="ECO:0000256" key="1">
    <source>
        <dbReference type="SAM" id="Phobius"/>
    </source>
</evidence>
<keyword evidence="1" id="KW-0812">Transmembrane</keyword>
<accession>A0ABV4NWY5</accession>
<sequence length="200" mass="22858">MIKKLDQEKLNLIIALCAMMVSLASFYATYLQAKAANKQVKIMTMPVIQFLQSNYDLDDDKPSIYFELYNVGSSPALLKDFSINYEQTTYHTAREFLNACCQQEYQEFIKKLTNNDDASSLDKGNIITSTLSNRLIPANSKNRMFALSYGERSYDLWKKLDKERRKISVDFCFCSPLGGCYRSANQGTSMEIETCTTNNN</sequence>
<proteinExistence type="predicted"/>
<keyword evidence="1" id="KW-0472">Membrane</keyword>
<name>A0ABV4NWY5_9GAMM</name>
<dbReference type="EMBL" id="JBGMEK010000009">
    <property type="protein sequence ID" value="MFA0810524.1"/>
    <property type="molecule type" value="Genomic_DNA"/>
</dbReference>
<reference evidence="2 3" key="1">
    <citation type="submission" date="2024-08" db="EMBL/GenBank/DDBJ databases">
        <authorList>
            <person name="Ishaq N."/>
        </authorList>
    </citation>
    <scope>NUCLEOTIDE SEQUENCE [LARGE SCALE GENOMIC DNA]</scope>
    <source>
        <strain evidence="2 3">DSM 18651</strain>
    </source>
</reference>
<comment type="caution">
    <text evidence="2">The sequence shown here is derived from an EMBL/GenBank/DDBJ whole genome shotgun (WGS) entry which is preliminary data.</text>
</comment>
<evidence type="ECO:0000313" key="3">
    <source>
        <dbReference type="Proteomes" id="UP001569428"/>
    </source>
</evidence>
<keyword evidence="3" id="KW-1185">Reference proteome</keyword>